<evidence type="ECO:0000259" key="4">
    <source>
        <dbReference type="Pfam" id="PF20703"/>
    </source>
</evidence>
<dbReference type="EMBL" id="RAWE01000010">
    <property type="protein sequence ID" value="RKH06542.1"/>
    <property type="molecule type" value="Genomic_DNA"/>
</dbReference>
<gene>
    <name evidence="5" type="ORF">D7X32_05010</name>
</gene>
<dbReference type="InterPro" id="IPR049052">
    <property type="entry name" value="nSTAND1"/>
</dbReference>
<evidence type="ECO:0000313" key="5">
    <source>
        <dbReference type="EMBL" id="RKH06542.1"/>
    </source>
</evidence>
<organism evidence="5 6">
    <name type="scientific">Corallococcus carmarthensis</name>
    <dbReference type="NCBI Taxonomy" id="2316728"/>
    <lineage>
        <taxon>Bacteria</taxon>
        <taxon>Pseudomonadati</taxon>
        <taxon>Myxococcota</taxon>
        <taxon>Myxococcia</taxon>
        <taxon>Myxococcales</taxon>
        <taxon>Cystobacterineae</taxon>
        <taxon>Myxococcaceae</taxon>
        <taxon>Corallococcus</taxon>
    </lineage>
</organism>
<dbReference type="SUPFAM" id="SSF52540">
    <property type="entry name" value="P-loop containing nucleoside triphosphate hydrolases"/>
    <property type="match status" value="1"/>
</dbReference>
<dbReference type="AlphaFoldDB" id="A0A3A8KVW9"/>
<dbReference type="RefSeq" id="WP_120601350.1">
    <property type="nucleotide sequence ID" value="NZ_RAWE01000010.1"/>
</dbReference>
<dbReference type="Proteomes" id="UP000268313">
    <property type="component" value="Unassembled WGS sequence"/>
</dbReference>
<feature type="transmembrane region" description="Helical" evidence="3">
    <location>
        <begin position="428"/>
        <end position="449"/>
    </location>
</feature>
<dbReference type="Gene3D" id="3.40.50.300">
    <property type="entry name" value="P-loop containing nucleotide triphosphate hydrolases"/>
    <property type="match status" value="1"/>
</dbReference>
<feature type="coiled-coil region" evidence="1">
    <location>
        <begin position="460"/>
        <end position="487"/>
    </location>
</feature>
<dbReference type="OrthoDB" id="5476619at2"/>
<dbReference type="Pfam" id="PF20703">
    <property type="entry name" value="nSTAND1"/>
    <property type="match status" value="1"/>
</dbReference>
<keyword evidence="5" id="KW-0547">Nucleotide-binding</keyword>
<reference evidence="6" key="1">
    <citation type="submission" date="2018-09" db="EMBL/GenBank/DDBJ databases">
        <authorList>
            <person name="Livingstone P.G."/>
            <person name="Whitworth D.E."/>
        </authorList>
    </citation>
    <scope>NUCLEOTIDE SEQUENCE [LARGE SCALE GENOMIC DNA]</scope>
    <source>
        <strain evidence="6">CA043D</strain>
    </source>
</reference>
<proteinExistence type="predicted"/>
<accession>A0A3A8KVW9</accession>
<evidence type="ECO:0000256" key="3">
    <source>
        <dbReference type="SAM" id="Phobius"/>
    </source>
</evidence>
<protein>
    <submittedName>
        <fullName evidence="5">ATP-binding protein</fullName>
    </submittedName>
</protein>
<feature type="compositionally biased region" description="Basic and acidic residues" evidence="2">
    <location>
        <begin position="573"/>
        <end position="586"/>
    </location>
</feature>
<sequence>MSLPDLEVLPARPAVPEPSVEAAFPRQELPAVPYRGIEPFRYEDRHLFFGRRKEIWKLVRAITIYRGFLLYGESGAGKSSLINAGLIPALKEEGYLPYRVRLQPQADGEFVFERIVVRSSGTPEYLPTLFPGTEGEERHVASLTELERLLKEEGRTQTPVLIFDQFEELITLFEAAPSSCGETSGALQQKICAFLVRMLRDHATSVKLLFAFREDYFAKLRVLLSDHPALVDHFFRLEPLQADSLASVIRGPFTDSRIPKGHFQEKISQSLAERLMQDLVARSPDGRPKLSEVQVACLQLWHASNPEEHFARRGIQGLLTDYLEQGLEGISAKRRDVAKAILAALVTPARTRNVVSQSSLVQGVSNAEKVPQDDVQQVLAQLETGTRVVQHELRRTERCYELVSEFLIDWILDEDAQRLAQRRWRKRFRLAVAIGSATSVTVIAVWWLVVGVEAVARAGVLLARAEMNQAQLEVLEAKARLQKSESEFMAREQVLEGEIKTQRALNTTQAEVIASTTKSRNNAWVENAKLTNEKSDLGAKLHDTQIGLETVKTEREILTTQLLETKKTLQETQEESARFKKERDDANSQLHTTRKALQEAQTEREQVNTDLVNVRNEKVACDSQLTEARQRLQSCKP</sequence>
<feature type="domain" description="Novel STAND NTPase 1" evidence="4">
    <location>
        <begin position="33"/>
        <end position="408"/>
    </location>
</feature>
<keyword evidence="5" id="KW-0067">ATP-binding</keyword>
<keyword evidence="1" id="KW-0175">Coiled coil</keyword>
<keyword evidence="3" id="KW-0812">Transmembrane</keyword>
<dbReference type="InterPro" id="IPR027417">
    <property type="entry name" value="P-loop_NTPase"/>
</dbReference>
<evidence type="ECO:0000313" key="6">
    <source>
        <dbReference type="Proteomes" id="UP000268313"/>
    </source>
</evidence>
<feature type="region of interest" description="Disordered" evidence="2">
    <location>
        <begin position="573"/>
        <end position="607"/>
    </location>
</feature>
<name>A0A3A8KVW9_9BACT</name>
<dbReference type="GO" id="GO:0005524">
    <property type="term" value="F:ATP binding"/>
    <property type="evidence" value="ECO:0007669"/>
    <property type="project" value="UniProtKB-KW"/>
</dbReference>
<comment type="caution">
    <text evidence="5">The sequence shown here is derived from an EMBL/GenBank/DDBJ whole genome shotgun (WGS) entry which is preliminary data.</text>
</comment>
<evidence type="ECO:0000256" key="1">
    <source>
        <dbReference type="SAM" id="Coils"/>
    </source>
</evidence>
<keyword evidence="3" id="KW-0472">Membrane</keyword>
<keyword evidence="3" id="KW-1133">Transmembrane helix</keyword>
<evidence type="ECO:0000256" key="2">
    <source>
        <dbReference type="SAM" id="MobiDB-lite"/>
    </source>
</evidence>
<keyword evidence="6" id="KW-1185">Reference proteome</keyword>